<dbReference type="Proteomes" id="UP000823636">
    <property type="component" value="Unassembled WGS sequence"/>
</dbReference>
<reference evidence="7" key="1">
    <citation type="submission" date="2020-10" db="EMBL/GenBank/DDBJ databases">
        <authorList>
            <person name="Gilroy R."/>
        </authorList>
    </citation>
    <scope>NUCLEOTIDE SEQUENCE</scope>
    <source>
        <strain evidence="7">G3-4614</strain>
    </source>
</reference>
<dbReference type="GO" id="GO:0015562">
    <property type="term" value="F:efflux transmembrane transporter activity"/>
    <property type="evidence" value="ECO:0007669"/>
    <property type="project" value="InterPro"/>
</dbReference>
<comment type="caution">
    <text evidence="7">The sequence shown here is derived from an EMBL/GenBank/DDBJ whole genome shotgun (WGS) entry which is preliminary data.</text>
</comment>
<dbReference type="EMBL" id="JADIMW010000028">
    <property type="protein sequence ID" value="MBO8437836.1"/>
    <property type="molecule type" value="Genomic_DNA"/>
</dbReference>
<feature type="chain" id="PRO_5038365163" evidence="6">
    <location>
        <begin position="20"/>
        <end position="393"/>
    </location>
</feature>
<evidence type="ECO:0000256" key="2">
    <source>
        <dbReference type="ARBA" id="ARBA00022452"/>
    </source>
</evidence>
<evidence type="ECO:0000256" key="5">
    <source>
        <dbReference type="ARBA" id="ARBA00023237"/>
    </source>
</evidence>
<proteinExistence type="predicted"/>
<evidence type="ECO:0000256" key="4">
    <source>
        <dbReference type="ARBA" id="ARBA00023136"/>
    </source>
</evidence>
<evidence type="ECO:0000256" key="3">
    <source>
        <dbReference type="ARBA" id="ARBA00022692"/>
    </source>
</evidence>
<dbReference type="AlphaFoldDB" id="A0A9D9E454"/>
<reference evidence="7" key="2">
    <citation type="journal article" date="2021" name="PeerJ">
        <title>Extensive microbial diversity within the chicken gut microbiome revealed by metagenomics and culture.</title>
        <authorList>
            <person name="Gilroy R."/>
            <person name="Ravi A."/>
            <person name="Getino M."/>
            <person name="Pursley I."/>
            <person name="Horton D.L."/>
            <person name="Alikhan N.F."/>
            <person name="Baker D."/>
            <person name="Gharbi K."/>
            <person name="Hall N."/>
            <person name="Watson M."/>
            <person name="Adriaenssens E.M."/>
            <person name="Foster-Nyarko E."/>
            <person name="Jarju S."/>
            <person name="Secka A."/>
            <person name="Antonio M."/>
            <person name="Oren A."/>
            <person name="Chaudhuri R.R."/>
            <person name="La Ragione R."/>
            <person name="Hildebrand F."/>
            <person name="Pallen M.J."/>
        </authorList>
    </citation>
    <scope>NUCLEOTIDE SEQUENCE</scope>
    <source>
        <strain evidence="7">G3-4614</strain>
    </source>
</reference>
<evidence type="ECO:0000256" key="6">
    <source>
        <dbReference type="SAM" id="SignalP"/>
    </source>
</evidence>
<dbReference type="GO" id="GO:0015288">
    <property type="term" value="F:porin activity"/>
    <property type="evidence" value="ECO:0007669"/>
    <property type="project" value="TreeGrafter"/>
</dbReference>
<evidence type="ECO:0000313" key="7">
    <source>
        <dbReference type="EMBL" id="MBO8437836.1"/>
    </source>
</evidence>
<keyword evidence="5" id="KW-0998">Cell outer membrane</keyword>
<organism evidence="7 8">
    <name type="scientific">Candidatus Caccoplasma merdipullorum</name>
    <dbReference type="NCBI Taxonomy" id="2840718"/>
    <lineage>
        <taxon>Bacteria</taxon>
        <taxon>Pseudomonadati</taxon>
        <taxon>Bacteroidota</taxon>
        <taxon>Bacteroidia</taxon>
        <taxon>Bacteroidales</taxon>
        <taxon>Bacteroidaceae</taxon>
        <taxon>Bacteroidaceae incertae sedis</taxon>
        <taxon>Candidatus Caccoplasma</taxon>
    </lineage>
</organism>
<dbReference type="SUPFAM" id="SSF56954">
    <property type="entry name" value="Outer membrane efflux proteins (OEP)"/>
    <property type="match status" value="1"/>
</dbReference>
<feature type="signal peptide" evidence="6">
    <location>
        <begin position="1"/>
        <end position="19"/>
    </location>
</feature>
<accession>A0A9D9E454</accession>
<keyword evidence="6" id="KW-0732">Signal</keyword>
<evidence type="ECO:0000313" key="8">
    <source>
        <dbReference type="Proteomes" id="UP000823636"/>
    </source>
</evidence>
<dbReference type="PANTHER" id="PTHR30026">
    <property type="entry name" value="OUTER MEMBRANE PROTEIN TOLC"/>
    <property type="match status" value="1"/>
</dbReference>
<dbReference type="InterPro" id="IPR051906">
    <property type="entry name" value="TolC-like"/>
</dbReference>
<dbReference type="Gene3D" id="1.20.1600.10">
    <property type="entry name" value="Outer membrane efflux proteins (OEP)"/>
    <property type="match status" value="1"/>
</dbReference>
<dbReference type="PANTHER" id="PTHR30026:SF20">
    <property type="entry name" value="OUTER MEMBRANE PROTEIN TOLC"/>
    <property type="match status" value="1"/>
</dbReference>
<sequence length="393" mass="43880">MKRQLITILLTAAANITLSAGTHIDQILQSIESNNLTLAALWNENTSQKYANTGQVTLPDPEVGFTYLWGRPSEAGTKKQISATQSFDLTTLLGHKGAVARSQNALLDIEYRKARRAILLEAKKYCYQVIYHNAVEAELNKQLCCATHLSDAYGKALQDGNTNVLEYNRARLSVILLHGELRKNGIARDEALTQLAKLNGGNPVTLTDTTFSQIAPLPPFDIWYAQALATDPELEYAANLVQLRNNEVRLGKSVWAPTITAGYAAEIEPHDTYQGLALGINIPLWGNRNRVKQAKAATVAAQSREKELRNTLYHDMKYLYDKTLTLQQNVQMLKNEYTALDGIKTLGRNVALGNITFIEYQVEAAMYYEAMLQILSVELEYYRSLADMNAYTL</sequence>
<comment type="subcellular location">
    <subcellularLocation>
        <location evidence="1">Cell outer membrane</location>
    </subcellularLocation>
</comment>
<name>A0A9D9E454_9BACT</name>
<dbReference type="GO" id="GO:1990281">
    <property type="term" value="C:efflux pump complex"/>
    <property type="evidence" value="ECO:0007669"/>
    <property type="project" value="TreeGrafter"/>
</dbReference>
<evidence type="ECO:0000256" key="1">
    <source>
        <dbReference type="ARBA" id="ARBA00004442"/>
    </source>
</evidence>
<dbReference type="GO" id="GO:0009279">
    <property type="term" value="C:cell outer membrane"/>
    <property type="evidence" value="ECO:0007669"/>
    <property type="project" value="UniProtKB-SubCell"/>
</dbReference>
<keyword evidence="3" id="KW-0812">Transmembrane</keyword>
<gene>
    <name evidence="7" type="ORF">IAC54_02915</name>
</gene>
<keyword evidence="4" id="KW-0472">Membrane</keyword>
<protein>
    <submittedName>
        <fullName evidence="7">TolC family protein</fullName>
    </submittedName>
</protein>
<keyword evidence="2" id="KW-1134">Transmembrane beta strand</keyword>